<proteinExistence type="predicted"/>
<sequence>MENLLSLSNALRALGSLSQQLWQQTHPNPHLNGWSLQGRDPEVLRQILPLIGWAYHHYYRVSTDGWEHIPADQTVMFVGSHNGGLAAPDMHMMLYDWCCRFGTEKPLYGLMHPSAWQASPVGAQLATQMGAVRAHPRMGLAALSQKASIVVYPGGAQDVFRPYALRHKICFYNRKGFIKLALKKGVPIVPMISAGAHSNLIVLGDLYPQVQQLHQWGMPWPMGVDPEVFPVYLGLPWGIAVGPLPHIPLPIKIHTRICKPIEFQRYGADASKDKRYVEECYQQVITCMQAELDALVKSTS</sequence>
<evidence type="ECO:0000313" key="3">
    <source>
        <dbReference type="EMBL" id="PZO54533.1"/>
    </source>
</evidence>
<keyword evidence="1 3" id="KW-0808">Transferase</keyword>
<dbReference type="GO" id="GO:0016020">
    <property type="term" value="C:membrane"/>
    <property type="evidence" value="ECO:0007669"/>
    <property type="project" value="TreeGrafter"/>
</dbReference>
<dbReference type="AlphaFoldDB" id="A0A2W4XB98"/>
<reference evidence="4" key="1">
    <citation type="submission" date="2018-04" db="EMBL/GenBank/DDBJ databases">
        <authorList>
            <person name="Cornet L."/>
        </authorList>
    </citation>
    <scope>NUCLEOTIDE SEQUENCE [LARGE SCALE GENOMIC DNA]</scope>
</reference>
<dbReference type="PIRSF" id="PIRSF016753">
    <property type="entry name" value="P_lipid/glycerol_ac_tran_prd"/>
    <property type="match status" value="1"/>
</dbReference>
<gene>
    <name evidence="3" type="ORF">DCF15_11610</name>
</gene>
<evidence type="ECO:0000256" key="2">
    <source>
        <dbReference type="ARBA" id="ARBA00023315"/>
    </source>
</evidence>
<dbReference type="EMBL" id="QBMP01000112">
    <property type="protein sequence ID" value="PZO54533.1"/>
    <property type="molecule type" value="Genomic_DNA"/>
</dbReference>
<organism evidence="3 4">
    <name type="scientific">Phormidesmis priestleyi</name>
    <dbReference type="NCBI Taxonomy" id="268141"/>
    <lineage>
        <taxon>Bacteria</taxon>
        <taxon>Bacillati</taxon>
        <taxon>Cyanobacteriota</taxon>
        <taxon>Cyanophyceae</taxon>
        <taxon>Leptolyngbyales</taxon>
        <taxon>Leptolyngbyaceae</taxon>
        <taxon>Phormidesmis</taxon>
    </lineage>
</organism>
<dbReference type="Pfam" id="PF03982">
    <property type="entry name" value="DAGAT"/>
    <property type="match status" value="1"/>
</dbReference>
<evidence type="ECO:0000256" key="1">
    <source>
        <dbReference type="ARBA" id="ARBA00022679"/>
    </source>
</evidence>
<dbReference type="PANTHER" id="PTHR22753">
    <property type="entry name" value="TRANSMEMBRANE PROTEIN 68"/>
    <property type="match status" value="1"/>
</dbReference>
<dbReference type="GO" id="GO:0008374">
    <property type="term" value="F:O-acyltransferase activity"/>
    <property type="evidence" value="ECO:0007669"/>
    <property type="project" value="InterPro"/>
</dbReference>
<dbReference type="InterPro" id="IPR007130">
    <property type="entry name" value="DAGAT"/>
</dbReference>
<dbReference type="SUPFAM" id="SSF69593">
    <property type="entry name" value="Glycerol-3-phosphate (1)-acyltransferase"/>
    <property type="match status" value="1"/>
</dbReference>
<reference evidence="3 4" key="2">
    <citation type="submission" date="2018-06" db="EMBL/GenBank/DDBJ databases">
        <title>Metagenomic assembly of (sub)arctic Cyanobacteria and their associated microbiome from non-axenic cultures.</title>
        <authorList>
            <person name="Baurain D."/>
        </authorList>
    </citation>
    <scope>NUCLEOTIDE SEQUENCE [LARGE SCALE GENOMIC DNA]</scope>
    <source>
        <strain evidence="3">ULC027bin1</strain>
    </source>
</reference>
<evidence type="ECO:0000313" key="4">
    <source>
        <dbReference type="Proteomes" id="UP000249794"/>
    </source>
</evidence>
<comment type="caution">
    <text evidence="3">The sequence shown here is derived from an EMBL/GenBank/DDBJ whole genome shotgun (WGS) entry which is preliminary data.</text>
</comment>
<dbReference type="CDD" id="cd07987">
    <property type="entry name" value="LPLAT_MGAT-like"/>
    <property type="match status" value="1"/>
</dbReference>
<dbReference type="Proteomes" id="UP000249794">
    <property type="component" value="Unassembled WGS sequence"/>
</dbReference>
<dbReference type="InterPro" id="IPR016676">
    <property type="entry name" value="P_lipid/glycerol_AcTrfase_prd"/>
</dbReference>
<accession>A0A2W4XB98</accession>
<name>A0A2W4XB98_9CYAN</name>
<dbReference type="PANTHER" id="PTHR22753:SF14">
    <property type="entry name" value="MONOACYLGLYCEROL_DIACYLGLYCEROL O-ACYLTRANSFERASE"/>
    <property type="match status" value="1"/>
</dbReference>
<protein>
    <submittedName>
        <fullName evidence="3">Glycerol acyltransferase</fullName>
    </submittedName>
</protein>
<keyword evidence="2 3" id="KW-0012">Acyltransferase</keyword>